<feature type="signal peptide" evidence="1">
    <location>
        <begin position="1"/>
        <end position="16"/>
    </location>
</feature>
<protein>
    <submittedName>
        <fullName evidence="2 4">Uncharacterized protein</fullName>
    </submittedName>
</protein>
<reference evidence="4" key="2">
    <citation type="submission" date="2020-04" db="EMBL/GenBank/DDBJ databases">
        <authorList>
            <consortium name="NCBI Genome Project"/>
        </authorList>
    </citation>
    <scope>NUCLEOTIDE SEQUENCE</scope>
    <source>
        <strain evidence="4">CBS 304.34</strain>
    </source>
</reference>
<keyword evidence="3" id="KW-1185">Reference proteome</keyword>
<accession>A0A6A6Y356</accession>
<dbReference type="EMBL" id="MU003718">
    <property type="protein sequence ID" value="KAF2803266.1"/>
    <property type="molecule type" value="Genomic_DNA"/>
</dbReference>
<reference evidence="4" key="3">
    <citation type="submission" date="2025-04" db="UniProtKB">
        <authorList>
            <consortium name="RefSeq"/>
        </authorList>
    </citation>
    <scope>IDENTIFICATION</scope>
    <source>
        <strain evidence="4">CBS 304.34</strain>
    </source>
</reference>
<evidence type="ECO:0000256" key="1">
    <source>
        <dbReference type="SAM" id="SignalP"/>
    </source>
</evidence>
<dbReference type="Proteomes" id="UP000504636">
    <property type="component" value="Unplaced"/>
</dbReference>
<keyword evidence="1" id="KW-0732">Signal</keyword>
<evidence type="ECO:0000313" key="2">
    <source>
        <dbReference type="EMBL" id="KAF2803266.1"/>
    </source>
</evidence>
<dbReference type="Gene3D" id="2.60.20.10">
    <property type="entry name" value="Crystallins"/>
    <property type="match status" value="3"/>
</dbReference>
<dbReference type="AlphaFoldDB" id="A0A6A6Y356"/>
<dbReference type="GeneID" id="54469444"/>
<gene>
    <name evidence="2 4" type="ORF">BDZ99DRAFT_576182</name>
</gene>
<reference evidence="2 4" key="1">
    <citation type="journal article" date="2020" name="Stud. Mycol.">
        <title>101 Dothideomycetes genomes: a test case for predicting lifestyles and emergence of pathogens.</title>
        <authorList>
            <person name="Haridas S."/>
            <person name="Albert R."/>
            <person name="Binder M."/>
            <person name="Bloem J."/>
            <person name="Labutti K."/>
            <person name="Salamov A."/>
            <person name="Andreopoulos B."/>
            <person name="Baker S."/>
            <person name="Barry K."/>
            <person name="Bills G."/>
            <person name="Bluhm B."/>
            <person name="Cannon C."/>
            <person name="Castanera R."/>
            <person name="Culley D."/>
            <person name="Daum C."/>
            <person name="Ezra D."/>
            <person name="Gonzalez J."/>
            <person name="Henrissat B."/>
            <person name="Kuo A."/>
            <person name="Liang C."/>
            <person name="Lipzen A."/>
            <person name="Lutzoni F."/>
            <person name="Magnuson J."/>
            <person name="Mondo S."/>
            <person name="Nolan M."/>
            <person name="Ohm R."/>
            <person name="Pangilinan J."/>
            <person name="Park H.-J."/>
            <person name="Ramirez L."/>
            <person name="Alfaro M."/>
            <person name="Sun H."/>
            <person name="Tritt A."/>
            <person name="Yoshinaga Y."/>
            <person name="Zwiers L.-H."/>
            <person name="Turgeon B."/>
            <person name="Goodwin S."/>
            <person name="Spatafora J."/>
            <person name="Crous P."/>
            <person name="Grigoriev I."/>
        </authorList>
    </citation>
    <scope>NUCLEOTIDE SEQUENCE</scope>
    <source>
        <strain evidence="2 4">CBS 304.34</strain>
    </source>
</reference>
<dbReference type="SUPFAM" id="SSF49695">
    <property type="entry name" value="gamma-Crystallin-like"/>
    <property type="match status" value="1"/>
</dbReference>
<dbReference type="RefSeq" id="XP_033570230.1">
    <property type="nucleotide sequence ID" value="XM_033728551.1"/>
</dbReference>
<feature type="chain" id="PRO_5044628825" evidence="1">
    <location>
        <begin position="17"/>
        <end position="459"/>
    </location>
</feature>
<evidence type="ECO:0000313" key="3">
    <source>
        <dbReference type="Proteomes" id="UP000504636"/>
    </source>
</evidence>
<dbReference type="OrthoDB" id="3786098at2759"/>
<evidence type="ECO:0000313" key="4">
    <source>
        <dbReference type="RefSeq" id="XP_033570230.1"/>
    </source>
</evidence>
<sequence length="459" mass="50349">MRLTLLSALALSGTFAASNPVPSSAGPYACGAAYTEPDFAGDVEYLWLKAGCVNIPEGLAGNISSVRQTDDSSSYCMLYAEADCPQNDDDVFPVYSGDEYANMPIDWDDVLKSYECDYLSNTDMTKRANRDGPWIPPKHGFHDPPATQSKRTEPNAAIFHSESHLSGYTLEVPYGQPSSCVPLSSIWDKAIQSLEVIEGSECSFYQSYNCTGSSFTVAPPAGVSKSLPNGFDKAISSYQCHPASNQSMEKREDDDAVYFYKEQDLCGESEGIAPGHFSLCYDLQYDVIGGGDWDNVARSVRVIEGWKCTFYDDQRCTGLNFELVSSAASTLDARFDRALSSVRCWREEGASPAESKRMIPVDDLDLVKRDDYATHLFKQQGLAGDHLDIRPGTVCINLYNVFGGWDNAVRSIQVTAGNKCQYWENENCAGSSFTMTQGVKNTLTPAFDASLSSVQCWSV</sequence>
<name>A0A6A6Y356_9PEZI</name>
<proteinExistence type="predicted"/>
<organism evidence="2">
    <name type="scientific">Mytilinidion resinicola</name>
    <dbReference type="NCBI Taxonomy" id="574789"/>
    <lineage>
        <taxon>Eukaryota</taxon>
        <taxon>Fungi</taxon>
        <taxon>Dikarya</taxon>
        <taxon>Ascomycota</taxon>
        <taxon>Pezizomycotina</taxon>
        <taxon>Dothideomycetes</taxon>
        <taxon>Pleosporomycetidae</taxon>
        <taxon>Mytilinidiales</taxon>
        <taxon>Mytilinidiaceae</taxon>
        <taxon>Mytilinidion</taxon>
    </lineage>
</organism>
<dbReference type="InterPro" id="IPR011024">
    <property type="entry name" value="G_crystallin-like"/>
</dbReference>